<dbReference type="GO" id="GO:0016846">
    <property type="term" value="F:carbon-sulfur lyase activity"/>
    <property type="evidence" value="ECO:0007669"/>
    <property type="project" value="InterPro"/>
</dbReference>
<evidence type="ECO:0000313" key="7">
    <source>
        <dbReference type="Proteomes" id="UP000799772"/>
    </source>
</evidence>
<comment type="similarity">
    <text evidence="1">Belongs to the Gfa family.</text>
</comment>
<evidence type="ECO:0000256" key="4">
    <source>
        <dbReference type="ARBA" id="ARBA00023239"/>
    </source>
</evidence>
<proteinExistence type="inferred from homology"/>
<dbReference type="AlphaFoldDB" id="A0A9P4INP7"/>
<accession>A0A9P4INP7</accession>
<evidence type="ECO:0000259" key="5">
    <source>
        <dbReference type="PROSITE" id="PS51891"/>
    </source>
</evidence>
<evidence type="ECO:0000313" key="6">
    <source>
        <dbReference type="EMBL" id="KAF2104856.1"/>
    </source>
</evidence>
<gene>
    <name evidence="6" type="ORF">NA57DRAFT_51653</name>
</gene>
<dbReference type="Proteomes" id="UP000799772">
    <property type="component" value="Unassembled WGS sequence"/>
</dbReference>
<dbReference type="EMBL" id="ML978121">
    <property type="protein sequence ID" value="KAF2104856.1"/>
    <property type="molecule type" value="Genomic_DNA"/>
</dbReference>
<protein>
    <recommendedName>
        <fullName evidence="5">CENP-V/GFA domain-containing protein</fullName>
    </recommendedName>
</protein>
<reference evidence="6" key="1">
    <citation type="journal article" date="2020" name="Stud. Mycol.">
        <title>101 Dothideomycetes genomes: a test case for predicting lifestyles and emergence of pathogens.</title>
        <authorList>
            <person name="Haridas S."/>
            <person name="Albert R."/>
            <person name="Binder M."/>
            <person name="Bloem J."/>
            <person name="Labutti K."/>
            <person name="Salamov A."/>
            <person name="Andreopoulos B."/>
            <person name="Baker S."/>
            <person name="Barry K."/>
            <person name="Bills G."/>
            <person name="Bluhm B."/>
            <person name="Cannon C."/>
            <person name="Castanera R."/>
            <person name="Culley D."/>
            <person name="Daum C."/>
            <person name="Ezra D."/>
            <person name="Gonzalez J."/>
            <person name="Henrissat B."/>
            <person name="Kuo A."/>
            <person name="Liang C."/>
            <person name="Lipzen A."/>
            <person name="Lutzoni F."/>
            <person name="Magnuson J."/>
            <person name="Mondo S."/>
            <person name="Nolan M."/>
            <person name="Ohm R."/>
            <person name="Pangilinan J."/>
            <person name="Park H.-J."/>
            <person name="Ramirez L."/>
            <person name="Alfaro M."/>
            <person name="Sun H."/>
            <person name="Tritt A."/>
            <person name="Yoshinaga Y."/>
            <person name="Zwiers L.-H."/>
            <person name="Turgeon B."/>
            <person name="Goodwin S."/>
            <person name="Spatafora J."/>
            <person name="Crous P."/>
            <person name="Grigoriev I."/>
        </authorList>
    </citation>
    <scope>NUCLEOTIDE SEQUENCE</scope>
    <source>
        <strain evidence="6">CBS 133067</strain>
    </source>
</reference>
<keyword evidence="2" id="KW-0479">Metal-binding</keyword>
<evidence type="ECO:0000256" key="1">
    <source>
        <dbReference type="ARBA" id="ARBA00005495"/>
    </source>
</evidence>
<keyword evidence="7" id="KW-1185">Reference proteome</keyword>
<dbReference type="Pfam" id="PF04828">
    <property type="entry name" value="GFA"/>
    <property type="match status" value="1"/>
</dbReference>
<keyword evidence="3" id="KW-0862">Zinc</keyword>
<dbReference type="PANTHER" id="PTHR33337:SF40">
    <property type="entry name" value="CENP-V_GFA DOMAIN-CONTAINING PROTEIN-RELATED"/>
    <property type="match status" value="1"/>
</dbReference>
<evidence type="ECO:0000256" key="3">
    <source>
        <dbReference type="ARBA" id="ARBA00022833"/>
    </source>
</evidence>
<keyword evidence="4" id="KW-0456">Lyase</keyword>
<dbReference type="SUPFAM" id="SSF51316">
    <property type="entry name" value="Mss4-like"/>
    <property type="match status" value="1"/>
</dbReference>
<comment type="caution">
    <text evidence="6">The sequence shown here is derived from an EMBL/GenBank/DDBJ whole genome shotgun (WGS) entry which is preliminary data.</text>
</comment>
<evidence type="ECO:0000256" key="2">
    <source>
        <dbReference type="ARBA" id="ARBA00022723"/>
    </source>
</evidence>
<sequence length="157" mass="17442">MAESMQVDAGSEDFKGTGQCLCGTVQYMISGEPIYSVVCHCCNCRRSTGTSFVTNTIFLKKDLKWQQSKDDALRCFEDMHTDSGTKLMRHFCQFCGSPIFATTPLWDEIVSVFAGTLNDQQAWKPMKEQYCDSKAPWLPDLGVTDRTCRGPGSGAPL</sequence>
<dbReference type="PROSITE" id="PS51891">
    <property type="entry name" value="CENP_V_GFA"/>
    <property type="match status" value="1"/>
</dbReference>
<feature type="domain" description="CENP-V/GFA" evidence="5">
    <location>
        <begin position="14"/>
        <end position="124"/>
    </location>
</feature>
<dbReference type="Gene3D" id="3.90.1590.10">
    <property type="entry name" value="glutathione-dependent formaldehyde- activating enzyme (gfa)"/>
    <property type="match status" value="1"/>
</dbReference>
<name>A0A9P4INP7_9PEZI</name>
<dbReference type="GO" id="GO:0046872">
    <property type="term" value="F:metal ion binding"/>
    <property type="evidence" value="ECO:0007669"/>
    <property type="project" value="UniProtKB-KW"/>
</dbReference>
<dbReference type="OrthoDB" id="2212170at2759"/>
<dbReference type="InterPro" id="IPR006913">
    <property type="entry name" value="CENP-V/GFA"/>
</dbReference>
<dbReference type="PANTHER" id="PTHR33337">
    <property type="entry name" value="GFA DOMAIN-CONTAINING PROTEIN"/>
    <property type="match status" value="1"/>
</dbReference>
<dbReference type="InterPro" id="IPR011057">
    <property type="entry name" value="Mss4-like_sf"/>
</dbReference>
<organism evidence="6 7">
    <name type="scientific">Rhizodiscina lignyota</name>
    <dbReference type="NCBI Taxonomy" id="1504668"/>
    <lineage>
        <taxon>Eukaryota</taxon>
        <taxon>Fungi</taxon>
        <taxon>Dikarya</taxon>
        <taxon>Ascomycota</taxon>
        <taxon>Pezizomycotina</taxon>
        <taxon>Dothideomycetes</taxon>
        <taxon>Pleosporomycetidae</taxon>
        <taxon>Aulographales</taxon>
        <taxon>Rhizodiscinaceae</taxon>
        <taxon>Rhizodiscina</taxon>
    </lineage>
</organism>